<evidence type="ECO:0000313" key="2">
    <source>
        <dbReference type="Proteomes" id="UP000240325"/>
    </source>
</evidence>
<dbReference type="InterPro" id="IPR009097">
    <property type="entry name" value="Cyclic_Pdiesterase"/>
</dbReference>
<reference evidence="1" key="1">
    <citation type="journal article" date="2017" name="Elife">
        <title>The kinetoplastid-infecting Bodo saltans virus (BsV), a window into the most abundant giant viruses in the sea.</title>
        <authorList>
            <person name="Deeg C.M."/>
            <person name="Chow C.-E.T."/>
            <person name="Suttle C.A."/>
        </authorList>
    </citation>
    <scope>NUCLEOTIDE SEQUENCE</scope>
    <source>
        <strain evidence="1">NG1</strain>
    </source>
</reference>
<dbReference type="SUPFAM" id="SSF55144">
    <property type="entry name" value="LigT-like"/>
    <property type="match status" value="1"/>
</dbReference>
<dbReference type="EMBL" id="MF782455">
    <property type="protein sequence ID" value="ATZ80524.1"/>
    <property type="molecule type" value="Genomic_DNA"/>
</dbReference>
<sequence>MKPDYIKLDLPHELISNVCNISTWIKDNNEFQFVPVEYEQIHMTICFLSNYIKKNKKESIVYEMMNKFPFDNTEIKFKKYALFPESKENLIVAIFDTSITFHTNVINFQKNVYNKLGITDNEQYHFTAHITLGKIMNKNDKTIVNLNVIPHINASFIPHNFLLEKQ</sequence>
<dbReference type="Proteomes" id="UP000240325">
    <property type="component" value="Segment"/>
</dbReference>
<keyword evidence="1" id="KW-0436">Ligase</keyword>
<keyword evidence="2" id="KW-1185">Reference proteome</keyword>
<gene>
    <name evidence="1" type="ORF">BMW23_0472</name>
</gene>
<dbReference type="GO" id="GO:0016874">
    <property type="term" value="F:ligase activity"/>
    <property type="evidence" value="ECO:0007669"/>
    <property type="project" value="UniProtKB-KW"/>
</dbReference>
<protein>
    <submittedName>
        <fullName evidence="1">RNA ligase domain containing protein</fullName>
    </submittedName>
</protein>
<organism evidence="1">
    <name type="scientific">Bodo saltans virus</name>
    <dbReference type="NCBI Taxonomy" id="2024608"/>
    <lineage>
        <taxon>Viruses</taxon>
        <taxon>Varidnaviria</taxon>
        <taxon>Bamfordvirae</taxon>
        <taxon>Nucleocytoviricota</taxon>
        <taxon>Megaviricetes</taxon>
        <taxon>Imitervirales</taxon>
        <taxon>Mimiviridae</taxon>
        <taxon>Klosneuvirinae</taxon>
        <taxon>Theiavirus</taxon>
        <taxon>Theiavirus salishense</taxon>
    </lineage>
</organism>
<dbReference type="Gene3D" id="3.90.1140.10">
    <property type="entry name" value="Cyclic phosphodiesterase"/>
    <property type="match status" value="1"/>
</dbReference>
<proteinExistence type="predicted"/>
<accession>A0A2H4UUH8</accession>
<name>A0A2H4UUH8_9VIRU</name>
<evidence type="ECO:0000313" key="1">
    <source>
        <dbReference type="EMBL" id="ATZ80524.1"/>
    </source>
</evidence>